<evidence type="ECO:0000256" key="1">
    <source>
        <dbReference type="ARBA" id="ARBA00022729"/>
    </source>
</evidence>
<reference evidence="3 4" key="1">
    <citation type="submission" date="2018-02" db="EMBL/GenBank/DDBJ databases">
        <title>Genome sequences of Apibacter spp., gut symbionts of Asian honey bees.</title>
        <authorList>
            <person name="Kwong W.K."/>
            <person name="Steele M.I."/>
            <person name="Moran N.A."/>
        </authorList>
    </citation>
    <scope>NUCLEOTIDE SEQUENCE [LARGE SCALE GENOMIC DNA]</scope>
    <source>
        <strain evidence="4">wkB301</strain>
    </source>
</reference>
<accession>A0A2S8A890</accession>
<protein>
    <recommendedName>
        <fullName evidence="2">SbsA Ig-like domain-containing protein</fullName>
    </recommendedName>
</protein>
<organism evidence="3 4">
    <name type="scientific">Apibacter adventoris</name>
    <dbReference type="NCBI Taxonomy" id="1679466"/>
    <lineage>
        <taxon>Bacteria</taxon>
        <taxon>Pseudomonadati</taxon>
        <taxon>Bacteroidota</taxon>
        <taxon>Flavobacteriia</taxon>
        <taxon>Flavobacteriales</taxon>
        <taxon>Weeksellaceae</taxon>
        <taxon>Apibacter</taxon>
    </lineage>
</organism>
<evidence type="ECO:0000313" key="4">
    <source>
        <dbReference type="Proteomes" id="UP000238042"/>
    </source>
</evidence>
<dbReference type="Proteomes" id="UP000238042">
    <property type="component" value="Unassembled WGS sequence"/>
</dbReference>
<evidence type="ECO:0000313" key="3">
    <source>
        <dbReference type="EMBL" id="PQL90782.1"/>
    </source>
</evidence>
<dbReference type="EMBL" id="PSZM01000045">
    <property type="protein sequence ID" value="PQL90782.1"/>
    <property type="molecule type" value="Genomic_DNA"/>
</dbReference>
<dbReference type="AlphaFoldDB" id="A0A2S8A890"/>
<name>A0A2S8A890_9FLAO</name>
<gene>
    <name evidence="3" type="ORF">C4S77_10020</name>
</gene>
<keyword evidence="4" id="KW-1185">Reference proteome</keyword>
<comment type="caution">
    <text evidence="3">The sequence shown here is derived from an EMBL/GenBank/DDBJ whole genome shotgun (WGS) entry which is preliminary data.</text>
</comment>
<evidence type="ECO:0000259" key="2">
    <source>
        <dbReference type="Pfam" id="PF13205"/>
    </source>
</evidence>
<feature type="domain" description="SbsA Ig-like" evidence="2">
    <location>
        <begin position="61"/>
        <end position="165"/>
    </location>
</feature>
<dbReference type="InterPro" id="IPR032812">
    <property type="entry name" value="SbsA_Ig"/>
</dbReference>
<dbReference type="Pfam" id="PF13205">
    <property type="entry name" value="Big_5"/>
    <property type="match status" value="1"/>
</dbReference>
<sequence>MKKKKLKMKKIICIKMRIIFNINNFVKTYFNFMQKAFTLLILCLCITSCARMGTPSGGPKDITPPKFLGSKPDTLSTKVDKSIKEIILNFDEYVLVKDISKQVIISPPLRTPPTIEPSTIARKYVSVKFYEPLNENTTYTINFGSSIQDNNEGNKLNNFSYIFSTGEVIDSLWLSGKVQQSLEQTVPLTTLVSLYKIEKDSLGKDSVDLKRKPYYITKIDSAGNFKLNHLHEGRYRLIAFNDLNSNLIIDPDKEIAGFSEDIINPISSSQYNIVLSPIKQKYKVISAEQSGQGIIKFKFKGNPKEVEIKSLEKEFPPLKIQHINFSDSLFVYFDNKEIKSINKKGQIKFLVQYQNKSDTLKTIYDKQLNTKLSFVPEEKEITPSNYFTLNSSTYISEINKSKIEVFKNKEPLNFTVEKDSLNSDKINIKFPINFDTQYSIKIYANAFKDFLGQENTDTLSYNIQTKKQTELGNLSIKIQNKPTSKFFFQLLTEKYQIIENLYGDNDLFEFKNLLPGKYLIRILVDENNNGLWDTVDLDDFKPAEKTYLYHSPIDVRALWNINETWIL</sequence>
<keyword evidence="1" id="KW-0732">Signal</keyword>
<proteinExistence type="predicted"/>